<dbReference type="EMBL" id="JAQKAB010000003">
    <property type="protein sequence ID" value="MDA7026228.1"/>
    <property type="molecule type" value="Genomic_DNA"/>
</dbReference>
<dbReference type="RefSeq" id="WP_271340063.1">
    <property type="nucleotide sequence ID" value="NZ_JAQKAB010000003.1"/>
</dbReference>
<keyword evidence="2" id="KW-1185">Reference proteome</keyword>
<dbReference type="SUPFAM" id="SSF51161">
    <property type="entry name" value="Trimeric LpxA-like enzymes"/>
    <property type="match status" value="1"/>
</dbReference>
<dbReference type="Proteomes" id="UP001211894">
    <property type="component" value="Unassembled WGS sequence"/>
</dbReference>
<name>A0ABT4X233_9BACI</name>
<reference evidence="1 2" key="1">
    <citation type="submission" date="2023-01" db="EMBL/GenBank/DDBJ databases">
        <title>Bacillus changyiensis sp. nov., isolated from a coastal deposit.</title>
        <authorList>
            <person name="Xiao G."/>
            <person name="Lai Q."/>
            <person name="Hu Z."/>
            <person name="Shao Z."/>
        </authorList>
    </citation>
    <scope>NUCLEOTIDE SEQUENCE [LARGE SCALE GENOMIC DNA]</scope>
    <source>
        <strain evidence="1 2">CLL-7-23</strain>
    </source>
</reference>
<gene>
    <name evidence="1" type="ORF">PJ311_06320</name>
</gene>
<evidence type="ECO:0000313" key="2">
    <source>
        <dbReference type="Proteomes" id="UP001211894"/>
    </source>
</evidence>
<evidence type="ECO:0000313" key="1">
    <source>
        <dbReference type="EMBL" id="MDA7026228.1"/>
    </source>
</evidence>
<accession>A0ABT4X233</accession>
<protein>
    <submittedName>
        <fullName evidence="1">Serine acetyltransferase</fullName>
    </submittedName>
</protein>
<sequence length="176" mass="19659">MISTKKELHDYLEQDKKSLGISHRKPRLLGDDIWKYQICLRKYEYYANTNSKFLKQIYRFLHKKKGLKLGFDIPINVFGPGLRINHCGLLIVNSNAKIGANCDIHQGVNIGQNHDQYDVPTIGDNVWIGPGAKLFGKIKIANGIKIGANAVVNKSFTEENITIAGIPATKVKGAKQ</sequence>
<comment type="caution">
    <text evidence="1">The sequence shown here is derived from an EMBL/GenBank/DDBJ whole genome shotgun (WGS) entry which is preliminary data.</text>
</comment>
<proteinExistence type="predicted"/>
<dbReference type="Pfam" id="PF00132">
    <property type="entry name" value="Hexapep"/>
    <property type="match status" value="1"/>
</dbReference>
<dbReference type="InterPro" id="IPR011004">
    <property type="entry name" value="Trimer_LpxA-like_sf"/>
</dbReference>
<dbReference type="Gene3D" id="2.160.10.10">
    <property type="entry name" value="Hexapeptide repeat proteins"/>
    <property type="match status" value="1"/>
</dbReference>
<dbReference type="InterPro" id="IPR001451">
    <property type="entry name" value="Hexapep"/>
</dbReference>
<dbReference type="PANTHER" id="PTHR42811">
    <property type="entry name" value="SERINE ACETYLTRANSFERASE"/>
    <property type="match status" value="1"/>
</dbReference>
<organism evidence="1 2">
    <name type="scientific">Bacillus changyiensis</name>
    <dbReference type="NCBI Taxonomy" id="3004103"/>
    <lineage>
        <taxon>Bacteria</taxon>
        <taxon>Bacillati</taxon>
        <taxon>Bacillota</taxon>
        <taxon>Bacilli</taxon>
        <taxon>Bacillales</taxon>
        <taxon>Bacillaceae</taxon>
        <taxon>Bacillus</taxon>
    </lineage>
</organism>